<accession>A0A8J2V942</accession>
<proteinExistence type="predicted"/>
<dbReference type="RefSeq" id="WP_188439631.1">
    <property type="nucleotide sequence ID" value="NZ_BMGK01000003.1"/>
</dbReference>
<keyword evidence="2" id="KW-1185">Reference proteome</keyword>
<reference evidence="1" key="2">
    <citation type="submission" date="2020-09" db="EMBL/GenBank/DDBJ databases">
        <authorList>
            <person name="Sun Q."/>
            <person name="Zhou Y."/>
        </authorList>
    </citation>
    <scope>NUCLEOTIDE SEQUENCE</scope>
    <source>
        <strain evidence="1">CGMCC 1.12924</strain>
    </source>
</reference>
<dbReference type="AlphaFoldDB" id="A0A8J2V942"/>
<reference evidence="1" key="1">
    <citation type="journal article" date="2014" name="Int. J. Syst. Evol. Microbiol.">
        <title>Complete genome sequence of Corynebacterium casei LMG S-19264T (=DSM 44701T), isolated from a smear-ripened cheese.</title>
        <authorList>
            <consortium name="US DOE Joint Genome Institute (JGI-PGF)"/>
            <person name="Walter F."/>
            <person name="Albersmeier A."/>
            <person name="Kalinowski J."/>
            <person name="Ruckert C."/>
        </authorList>
    </citation>
    <scope>NUCLEOTIDE SEQUENCE</scope>
    <source>
        <strain evidence="1">CGMCC 1.12924</strain>
    </source>
</reference>
<gene>
    <name evidence="1" type="ORF">GCM10011312_07410</name>
</gene>
<protein>
    <submittedName>
        <fullName evidence="1">Uncharacterized protein</fullName>
    </submittedName>
</protein>
<sequence>MRKDHNLPTNPEILNHLETISEHPERVRYFDRFILKETLIFIDKLIEKKLLQINNQLLVCSDEHYPKEYLNGKEFDFWAENIYQYGFNYIGLKKLRELILKELTNPFEVNSKNFNDKIFENFESETFFKFIVQKWMSDKKNSPTKISYLFAFMWTKSGFKPFEENLFKIVCSTKREFAVYWNKKYSEIINLKIKVDTPNLKHAYSITSKRYEREFKGLLDDFLKENKIVD</sequence>
<evidence type="ECO:0000313" key="1">
    <source>
        <dbReference type="EMBL" id="GGD85911.1"/>
    </source>
</evidence>
<dbReference type="EMBL" id="BMGK01000003">
    <property type="protein sequence ID" value="GGD85911.1"/>
    <property type="molecule type" value="Genomic_DNA"/>
</dbReference>
<name>A0A8J2V942_9FLAO</name>
<dbReference type="Proteomes" id="UP000652231">
    <property type="component" value="Unassembled WGS sequence"/>
</dbReference>
<comment type="caution">
    <text evidence="1">The sequence shown here is derived from an EMBL/GenBank/DDBJ whole genome shotgun (WGS) entry which is preliminary data.</text>
</comment>
<evidence type="ECO:0000313" key="2">
    <source>
        <dbReference type="Proteomes" id="UP000652231"/>
    </source>
</evidence>
<organism evidence="1 2">
    <name type="scientific">Planktosalinus lacus</name>
    <dbReference type="NCBI Taxonomy" id="1526573"/>
    <lineage>
        <taxon>Bacteria</taxon>
        <taxon>Pseudomonadati</taxon>
        <taxon>Bacteroidota</taxon>
        <taxon>Flavobacteriia</taxon>
        <taxon>Flavobacteriales</taxon>
        <taxon>Flavobacteriaceae</taxon>
        <taxon>Planktosalinus</taxon>
    </lineage>
</organism>